<feature type="binding site" evidence="7">
    <location>
        <position position="216"/>
    </location>
    <ligand>
        <name>substrate</name>
    </ligand>
</feature>
<comment type="subunit">
    <text evidence="7 8">Homodimer.</text>
</comment>
<evidence type="ECO:0000256" key="7">
    <source>
        <dbReference type="HAMAP-Rule" id="MF_00147"/>
    </source>
</evidence>
<evidence type="ECO:0000256" key="4">
    <source>
        <dbReference type="ARBA" id="ARBA00022490"/>
    </source>
</evidence>
<dbReference type="InterPro" id="IPR000652">
    <property type="entry name" value="Triosephosphate_isomerase"/>
</dbReference>
<keyword evidence="6 7" id="KW-0413">Isomerase</keyword>
<name>A0A2M7FZZ4_9BACT</name>
<feature type="binding site" evidence="7">
    <location>
        <begin position="10"/>
        <end position="12"/>
    </location>
    <ligand>
        <name>substrate</name>
    </ligand>
</feature>
<dbReference type="EC" id="5.3.1.1" evidence="7 8"/>
<dbReference type="Gene3D" id="3.20.20.70">
    <property type="entry name" value="Aldolase class I"/>
    <property type="match status" value="1"/>
</dbReference>
<dbReference type="EMBL" id="PFFQ01000055">
    <property type="protein sequence ID" value="PIW14909.1"/>
    <property type="molecule type" value="Genomic_DNA"/>
</dbReference>
<evidence type="ECO:0000256" key="3">
    <source>
        <dbReference type="ARBA" id="ARBA00022432"/>
    </source>
</evidence>
<reference evidence="9 10" key="1">
    <citation type="submission" date="2017-09" db="EMBL/GenBank/DDBJ databases">
        <title>Depth-based differentiation of microbial function through sediment-hosted aquifers and enrichment of novel symbionts in the deep terrestrial subsurface.</title>
        <authorList>
            <person name="Probst A.J."/>
            <person name="Ladd B."/>
            <person name="Jarett J.K."/>
            <person name="Geller-Mcgrath D.E."/>
            <person name="Sieber C.M."/>
            <person name="Emerson J.B."/>
            <person name="Anantharaman K."/>
            <person name="Thomas B.C."/>
            <person name="Malmstrom R."/>
            <person name="Stieglmeier M."/>
            <person name="Klingl A."/>
            <person name="Woyke T."/>
            <person name="Ryan C.M."/>
            <person name="Banfield J.F."/>
        </authorList>
    </citation>
    <scope>NUCLEOTIDE SEQUENCE [LARGE SCALE GENOMIC DNA]</scope>
    <source>
        <strain evidence="9">CG17_big_fil_post_rev_8_21_14_2_50_48_46</strain>
    </source>
</reference>
<dbReference type="PANTHER" id="PTHR21139">
    <property type="entry name" value="TRIOSEPHOSPHATE ISOMERASE"/>
    <property type="match status" value="1"/>
</dbReference>
<dbReference type="NCBIfam" id="TIGR00419">
    <property type="entry name" value="tim"/>
    <property type="match status" value="1"/>
</dbReference>
<dbReference type="FunFam" id="3.20.20.70:FF:000016">
    <property type="entry name" value="Triosephosphate isomerase"/>
    <property type="match status" value="1"/>
</dbReference>
<dbReference type="HAMAP" id="MF_00147_B">
    <property type="entry name" value="TIM_B"/>
    <property type="match status" value="1"/>
</dbReference>
<evidence type="ECO:0000256" key="2">
    <source>
        <dbReference type="ARBA" id="ARBA00007422"/>
    </source>
</evidence>
<dbReference type="Pfam" id="PF00121">
    <property type="entry name" value="TIM"/>
    <property type="match status" value="1"/>
</dbReference>
<comment type="pathway">
    <text evidence="1 7 8">Carbohydrate degradation; glycolysis; D-glyceraldehyde 3-phosphate from glycerone phosphate: step 1/1.</text>
</comment>
<dbReference type="AlphaFoldDB" id="A0A2M7FZZ4"/>
<dbReference type="InterPro" id="IPR013785">
    <property type="entry name" value="Aldolase_TIM"/>
</dbReference>
<dbReference type="GO" id="GO:0004807">
    <property type="term" value="F:triose-phosphate isomerase activity"/>
    <property type="evidence" value="ECO:0007669"/>
    <property type="project" value="UniProtKB-UniRule"/>
</dbReference>
<dbReference type="PROSITE" id="PS00171">
    <property type="entry name" value="TIM_1"/>
    <property type="match status" value="1"/>
</dbReference>
<comment type="pathway">
    <text evidence="7 8">Carbohydrate biosynthesis; gluconeogenesis.</text>
</comment>
<organism evidence="9 10">
    <name type="scientific">bacterium (Candidatus Blackallbacteria) CG17_big_fil_post_rev_8_21_14_2_50_48_46</name>
    <dbReference type="NCBI Taxonomy" id="2014261"/>
    <lineage>
        <taxon>Bacteria</taxon>
        <taxon>Candidatus Blackallbacteria</taxon>
    </lineage>
</organism>
<gene>
    <name evidence="7" type="primary">tpiA</name>
    <name evidence="9" type="ORF">COW36_19880</name>
</gene>
<evidence type="ECO:0000313" key="9">
    <source>
        <dbReference type="EMBL" id="PIW14909.1"/>
    </source>
</evidence>
<dbReference type="Proteomes" id="UP000231019">
    <property type="component" value="Unassembled WGS sequence"/>
</dbReference>
<dbReference type="GO" id="GO:0005829">
    <property type="term" value="C:cytosol"/>
    <property type="evidence" value="ECO:0007669"/>
    <property type="project" value="TreeGrafter"/>
</dbReference>
<dbReference type="GO" id="GO:0046166">
    <property type="term" value="P:glyceraldehyde-3-phosphate biosynthetic process"/>
    <property type="evidence" value="ECO:0007669"/>
    <property type="project" value="TreeGrafter"/>
</dbReference>
<comment type="catalytic activity">
    <reaction evidence="7 8">
        <text>D-glyceraldehyde 3-phosphate = dihydroxyacetone phosphate</text>
        <dbReference type="Rhea" id="RHEA:18585"/>
        <dbReference type="ChEBI" id="CHEBI:57642"/>
        <dbReference type="ChEBI" id="CHEBI:59776"/>
        <dbReference type="EC" id="5.3.1.1"/>
    </reaction>
</comment>
<dbReference type="SUPFAM" id="SSF51351">
    <property type="entry name" value="Triosephosphate isomerase (TIM)"/>
    <property type="match status" value="1"/>
</dbReference>
<accession>A0A2M7FZZ4</accession>
<evidence type="ECO:0000256" key="5">
    <source>
        <dbReference type="ARBA" id="ARBA00023152"/>
    </source>
</evidence>
<evidence type="ECO:0000256" key="6">
    <source>
        <dbReference type="ARBA" id="ARBA00023235"/>
    </source>
</evidence>
<dbReference type="UniPathway" id="UPA00138"/>
<keyword evidence="5 7" id="KW-0324">Glycolysis</keyword>
<comment type="subcellular location">
    <subcellularLocation>
        <location evidence="7 8">Cytoplasm</location>
    </subcellularLocation>
</comment>
<dbReference type="CDD" id="cd00311">
    <property type="entry name" value="TIM"/>
    <property type="match status" value="1"/>
</dbReference>
<dbReference type="PANTHER" id="PTHR21139:SF42">
    <property type="entry name" value="TRIOSEPHOSPHATE ISOMERASE"/>
    <property type="match status" value="1"/>
</dbReference>
<feature type="active site" description="Proton acceptor" evidence="7">
    <location>
        <position position="170"/>
    </location>
</feature>
<dbReference type="InterPro" id="IPR020861">
    <property type="entry name" value="Triosephosphate_isomerase_AS"/>
</dbReference>
<sequence length="258" mass="28090">MSRKPMMAGNWKMNKTSSEALAFAEALSSETRQEDAVEMVICAPFTALTSLHQALKGTRVQLGAQNMYFEESGAYTGEISPQMILAEGCSHVVIGHSERREYFQENDVIVNRKVALALKSGLNPILCCGESLTEREAGGFEDKILSQVELGLQGVQMIPSYTDRVVIAYEPIWAIGTGKTCDDAEANRILGLIRAHLARLYNQDTAAKIRLLYGGSVKPSTIEAQIQQPHIDGALVGGASLDPASFAELVRLTRQFGI</sequence>
<dbReference type="GO" id="GO:0006094">
    <property type="term" value="P:gluconeogenesis"/>
    <property type="evidence" value="ECO:0007669"/>
    <property type="project" value="UniProtKB-UniRule"/>
</dbReference>
<comment type="caution">
    <text evidence="9">The sequence shown here is derived from an EMBL/GenBank/DDBJ whole genome shotgun (WGS) entry which is preliminary data.</text>
</comment>
<dbReference type="InterPro" id="IPR022896">
    <property type="entry name" value="TrioseP_Isoase_bac/euk"/>
</dbReference>
<evidence type="ECO:0000313" key="10">
    <source>
        <dbReference type="Proteomes" id="UP000231019"/>
    </source>
</evidence>
<dbReference type="UniPathway" id="UPA00109">
    <property type="reaction ID" value="UER00189"/>
</dbReference>
<comment type="function">
    <text evidence="7">Involved in the gluconeogenesis. Catalyzes stereospecifically the conversion of dihydroxyacetone phosphate (DHAP) to D-glyceraldehyde-3-phosphate (G3P).</text>
</comment>
<proteinExistence type="inferred from homology"/>
<keyword evidence="4 7" id="KW-0963">Cytoplasm</keyword>
<protein>
    <recommendedName>
        <fullName evidence="7 8">Triosephosphate isomerase</fullName>
        <shortName evidence="7">TIM</shortName>
        <shortName evidence="7">TPI</shortName>
        <ecNumber evidence="7 8">5.3.1.1</ecNumber>
    </recommendedName>
    <alternativeName>
        <fullName evidence="7">Triose-phosphate isomerase</fullName>
    </alternativeName>
</protein>
<dbReference type="GO" id="GO:0019563">
    <property type="term" value="P:glycerol catabolic process"/>
    <property type="evidence" value="ECO:0007669"/>
    <property type="project" value="TreeGrafter"/>
</dbReference>
<comment type="similarity">
    <text evidence="2 7 8">Belongs to the triosephosphate isomerase family.</text>
</comment>
<keyword evidence="3 7" id="KW-0312">Gluconeogenesis</keyword>
<feature type="binding site" evidence="7">
    <location>
        <begin position="237"/>
        <end position="238"/>
    </location>
    <ligand>
        <name>substrate</name>
    </ligand>
</feature>
<feature type="active site" description="Electrophile" evidence="7">
    <location>
        <position position="96"/>
    </location>
</feature>
<evidence type="ECO:0000256" key="8">
    <source>
        <dbReference type="RuleBase" id="RU363013"/>
    </source>
</evidence>
<dbReference type="InterPro" id="IPR035990">
    <property type="entry name" value="TIM_sf"/>
</dbReference>
<feature type="binding site" evidence="7">
    <location>
        <position position="176"/>
    </location>
    <ligand>
        <name>substrate</name>
    </ligand>
</feature>
<dbReference type="PROSITE" id="PS51440">
    <property type="entry name" value="TIM_2"/>
    <property type="match status" value="1"/>
</dbReference>
<dbReference type="GO" id="GO:0006096">
    <property type="term" value="P:glycolytic process"/>
    <property type="evidence" value="ECO:0007669"/>
    <property type="project" value="UniProtKB-UniRule"/>
</dbReference>
<evidence type="ECO:0000256" key="1">
    <source>
        <dbReference type="ARBA" id="ARBA00004680"/>
    </source>
</evidence>